<protein>
    <submittedName>
        <fullName evidence="1">Uncharacterized protein</fullName>
    </submittedName>
</protein>
<dbReference type="KEGG" id="hni:W911_08110"/>
<name>V5SGU9_9HYPH</name>
<organism evidence="1 2">
    <name type="scientific">Hyphomicrobium nitrativorans NL23</name>
    <dbReference type="NCBI Taxonomy" id="1029756"/>
    <lineage>
        <taxon>Bacteria</taxon>
        <taxon>Pseudomonadati</taxon>
        <taxon>Pseudomonadota</taxon>
        <taxon>Alphaproteobacteria</taxon>
        <taxon>Hyphomicrobiales</taxon>
        <taxon>Hyphomicrobiaceae</taxon>
        <taxon>Hyphomicrobium</taxon>
    </lineage>
</organism>
<dbReference type="HOGENOM" id="CLU_2180276_0_0_5"/>
<dbReference type="EMBL" id="CP006912">
    <property type="protein sequence ID" value="AHB50101.1"/>
    <property type="molecule type" value="Genomic_DNA"/>
</dbReference>
<accession>V5SGU9</accession>
<gene>
    <name evidence="1" type="ORF">W911_08110</name>
</gene>
<evidence type="ECO:0000313" key="1">
    <source>
        <dbReference type="EMBL" id="AHB50101.1"/>
    </source>
</evidence>
<proteinExistence type="predicted"/>
<dbReference type="AlphaFoldDB" id="V5SGU9"/>
<reference evidence="1 2" key="1">
    <citation type="journal article" date="2014" name="Genome Announc.">
        <title>Complete Genome Sequence of Hyphomicrobium nitrativorans Strain NL23, a Denitrifying Bacterium Isolated from Biofilm of a Methanol-Fed Denitrification System Treating Seawater at the Montreal Biodome.</title>
        <authorList>
            <person name="Martineau C."/>
            <person name="Villeneuve C."/>
            <person name="Mauffrey F."/>
            <person name="Villemur R."/>
        </authorList>
    </citation>
    <scope>NUCLEOTIDE SEQUENCE [LARGE SCALE GENOMIC DNA]</scope>
    <source>
        <strain evidence="1">NL23</strain>
    </source>
</reference>
<dbReference type="STRING" id="1029756.W911_08110"/>
<sequence length="109" mass="11663">MSANAMTDFLNRIRHDRDLAARLAVAVGAKDGAAALDALVAFAVLNGFDVTGEDAETVRERFQGVRAQEGELADAELDAVAGGNIHDPLGWRATPSRRHGMGKFFGLQR</sequence>
<evidence type="ECO:0000313" key="2">
    <source>
        <dbReference type="Proteomes" id="UP000018542"/>
    </source>
</evidence>
<dbReference type="PATRIC" id="fig|1029756.8.peg.1690"/>
<keyword evidence="2" id="KW-1185">Reference proteome</keyword>
<dbReference type="Proteomes" id="UP000018542">
    <property type="component" value="Chromosome"/>
</dbReference>